<keyword evidence="1" id="KW-0472">Membrane</keyword>
<reference evidence="3" key="1">
    <citation type="submission" date="2017-09" db="EMBL/GenBank/DDBJ databases">
        <title>Depth-based differentiation of microbial function through sediment-hosted aquifers and enrichment of novel symbionts in the deep terrestrial subsurface.</title>
        <authorList>
            <person name="Probst A.J."/>
            <person name="Ladd B."/>
            <person name="Jarett J.K."/>
            <person name="Geller-Mcgrath D.E."/>
            <person name="Sieber C.M.K."/>
            <person name="Emerson J.B."/>
            <person name="Anantharaman K."/>
            <person name="Thomas B.C."/>
            <person name="Malmstrom R."/>
            <person name="Stieglmeier M."/>
            <person name="Klingl A."/>
            <person name="Woyke T."/>
            <person name="Ryan C.M."/>
            <person name="Banfield J.F."/>
        </authorList>
    </citation>
    <scope>NUCLEOTIDE SEQUENCE [LARGE SCALE GENOMIC DNA]</scope>
</reference>
<sequence>MNKKISFPITIIIIVVCAILVGYLVCYYIWKPFVPFPPQLPPPVKYAECSSHYVVSCFNENYSKVIKRNIPCSDDNDCSLENMNSYCSPGYPNILKCIGAKYYCGEDGFCKGCDCPVK</sequence>
<dbReference type="EMBL" id="PEYC01000048">
    <property type="protein sequence ID" value="PIS39951.1"/>
    <property type="molecule type" value="Genomic_DNA"/>
</dbReference>
<feature type="transmembrane region" description="Helical" evidence="1">
    <location>
        <begin position="7"/>
        <end position="30"/>
    </location>
</feature>
<protein>
    <recommendedName>
        <fullName evidence="4">Transmembrane protein</fullName>
    </recommendedName>
</protein>
<name>A0A2H0YN75_9BACT</name>
<dbReference type="Proteomes" id="UP000231472">
    <property type="component" value="Unassembled WGS sequence"/>
</dbReference>
<keyword evidence="1" id="KW-0812">Transmembrane</keyword>
<gene>
    <name evidence="2" type="ORF">COT32_02390</name>
</gene>
<evidence type="ECO:0008006" key="4">
    <source>
        <dbReference type="Google" id="ProtNLM"/>
    </source>
</evidence>
<keyword evidence="1" id="KW-1133">Transmembrane helix</keyword>
<accession>A0A2H0YN75</accession>
<evidence type="ECO:0000313" key="2">
    <source>
        <dbReference type="EMBL" id="PIS39951.1"/>
    </source>
</evidence>
<evidence type="ECO:0000313" key="3">
    <source>
        <dbReference type="Proteomes" id="UP000231472"/>
    </source>
</evidence>
<organism evidence="2 3">
    <name type="scientific">Candidatus Nealsonbacteria bacterium CG08_land_8_20_14_0_20_36_22</name>
    <dbReference type="NCBI Taxonomy" id="1974704"/>
    <lineage>
        <taxon>Bacteria</taxon>
        <taxon>Candidatus Nealsoniibacteriota</taxon>
    </lineage>
</organism>
<comment type="caution">
    <text evidence="2">The sequence shown here is derived from an EMBL/GenBank/DDBJ whole genome shotgun (WGS) entry which is preliminary data.</text>
</comment>
<dbReference type="AlphaFoldDB" id="A0A2H0YN75"/>
<evidence type="ECO:0000256" key="1">
    <source>
        <dbReference type="SAM" id="Phobius"/>
    </source>
</evidence>
<proteinExistence type="predicted"/>